<gene>
    <name evidence="6" type="ORF">ICL16_19635</name>
</gene>
<dbReference type="InterPro" id="IPR002938">
    <property type="entry name" value="FAD-bd"/>
</dbReference>
<dbReference type="GO" id="GO:0004497">
    <property type="term" value="F:monooxygenase activity"/>
    <property type="evidence" value="ECO:0007669"/>
    <property type="project" value="UniProtKB-KW"/>
</dbReference>
<keyword evidence="7" id="KW-1185">Reference proteome</keyword>
<evidence type="ECO:0000256" key="2">
    <source>
        <dbReference type="ARBA" id="ARBA00022630"/>
    </source>
</evidence>
<dbReference type="EMBL" id="JACXAE010000067">
    <property type="protein sequence ID" value="MBD2774222.1"/>
    <property type="molecule type" value="Genomic_DNA"/>
</dbReference>
<dbReference type="InterPro" id="IPR036188">
    <property type="entry name" value="FAD/NAD-bd_sf"/>
</dbReference>
<dbReference type="GO" id="GO:0071949">
    <property type="term" value="F:FAD binding"/>
    <property type="evidence" value="ECO:0007669"/>
    <property type="project" value="InterPro"/>
</dbReference>
<keyword evidence="6" id="KW-0503">Monooxygenase</keyword>
<accession>A0A8J6XJW8</accession>
<reference evidence="6" key="1">
    <citation type="submission" date="2020-09" db="EMBL/GenBank/DDBJ databases">
        <title>Iningainema tapete sp. nov. (Scytonemataceae, Cyanobacteria) from greenhouses in central Florida (USA) produces two types of nodularin with biosynthetic potential for microcystin-LR and anabaenopeptins.</title>
        <authorList>
            <person name="Berthold D.E."/>
            <person name="Lefler F.W."/>
            <person name="Huang I.-S."/>
            <person name="Abdulla H."/>
            <person name="Zimba P.V."/>
            <person name="Laughinghouse H.D. IV."/>
        </authorList>
    </citation>
    <scope>NUCLEOTIDE SEQUENCE</scope>
    <source>
        <strain evidence="6">BLCCT55</strain>
    </source>
</reference>
<protein>
    <submittedName>
        <fullName evidence="6">FAD-dependent monooxygenase</fullName>
    </submittedName>
</protein>
<evidence type="ECO:0000313" key="6">
    <source>
        <dbReference type="EMBL" id="MBD2774222.1"/>
    </source>
</evidence>
<evidence type="ECO:0000256" key="1">
    <source>
        <dbReference type="ARBA" id="ARBA00001974"/>
    </source>
</evidence>
<dbReference type="RefSeq" id="WP_190830957.1">
    <property type="nucleotide sequence ID" value="NZ_CAWPPI010000067.1"/>
</dbReference>
<evidence type="ECO:0000256" key="3">
    <source>
        <dbReference type="ARBA" id="ARBA00022827"/>
    </source>
</evidence>
<organism evidence="6 7">
    <name type="scientific">Iningainema tapete BLCC-T55</name>
    <dbReference type="NCBI Taxonomy" id="2748662"/>
    <lineage>
        <taxon>Bacteria</taxon>
        <taxon>Bacillati</taxon>
        <taxon>Cyanobacteriota</taxon>
        <taxon>Cyanophyceae</taxon>
        <taxon>Nostocales</taxon>
        <taxon>Scytonemataceae</taxon>
        <taxon>Iningainema tapete</taxon>
    </lineage>
</organism>
<keyword evidence="4" id="KW-0560">Oxidoreductase</keyword>
<proteinExistence type="predicted"/>
<dbReference type="SUPFAM" id="SSF51905">
    <property type="entry name" value="FAD/NAD(P)-binding domain"/>
    <property type="match status" value="1"/>
</dbReference>
<keyword evidence="3" id="KW-0274">FAD</keyword>
<sequence>MPTAKKIIIVGGGIGGAATALALHRAKFDVTVYERTPQLREVGAGVAIWANATHVLKNLGVLEDVLGEGQLITRYQFNSQRGEELMSLPVDHFEVPAMCIHRADLHAILWRNLPSEQFVLGQEFERFETTSTIHAHFASGLTVEGDALIGADGLNSRVRSQLLDDGTIYRGFTAWRGLTDYIPKTHRHDYIREFLGNGKAFGFVTLGKGRMYWYVAAKAPLGEADAAIGRKRELQTMFQDWCAPIPELIAATDEANILRNDLYDRVPTLPWSHQNVTLLGDAAHPTMPTLGQGACMALEDALVVTKCLLAHPAVTAFRQYESQRFARTKMIVEESLQAAKLGQWENHAAVALREIMMKLLPLPVLKNKVNILQGYRA</sequence>
<comment type="cofactor">
    <cofactor evidence="1">
        <name>FAD</name>
        <dbReference type="ChEBI" id="CHEBI:57692"/>
    </cofactor>
</comment>
<dbReference type="PANTHER" id="PTHR46496">
    <property type="match status" value="1"/>
</dbReference>
<dbReference type="AlphaFoldDB" id="A0A8J6XJW8"/>
<dbReference type="PANTHER" id="PTHR46496:SF1">
    <property type="entry name" value="ZEAXANTHIN EPOXIDASE, CHLOROPLASTIC"/>
    <property type="match status" value="1"/>
</dbReference>
<comment type="caution">
    <text evidence="6">The sequence shown here is derived from an EMBL/GenBank/DDBJ whole genome shotgun (WGS) entry which is preliminary data.</text>
</comment>
<evidence type="ECO:0000313" key="7">
    <source>
        <dbReference type="Proteomes" id="UP000629098"/>
    </source>
</evidence>
<dbReference type="Gene3D" id="3.50.50.60">
    <property type="entry name" value="FAD/NAD(P)-binding domain"/>
    <property type="match status" value="1"/>
</dbReference>
<dbReference type="Proteomes" id="UP000629098">
    <property type="component" value="Unassembled WGS sequence"/>
</dbReference>
<dbReference type="PRINTS" id="PR00420">
    <property type="entry name" value="RNGMNOXGNASE"/>
</dbReference>
<feature type="domain" description="FAD-binding" evidence="5">
    <location>
        <begin position="6"/>
        <end position="333"/>
    </location>
</feature>
<keyword evidence="2" id="KW-0285">Flavoprotein</keyword>
<name>A0A8J6XJW8_9CYAN</name>
<dbReference type="Pfam" id="PF01494">
    <property type="entry name" value="FAD_binding_3"/>
    <property type="match status" value="1"/>
</dbReference>
<evidence type="ECO:0000259" key="5">
    <source>
        <dbReference type="Pfam" id="PF01494"/>
    </source>
</evidence>
<evidence type="ECO:0000256" key="4">
    <source>
        <dbReference type="ARBA" id="ARBA00023002"/>
    </source>
</evidence>